<proteinExistence type="predicted"/>
<gene>
    <name evidence="2" type="ORF">DACRYDRAFT_24802</name>
</gene>
<name>M5FWP2_DACPD</name>
<dbReference type="HOGENOM" id="CLU_2203192_0_0_1"/>
<evidence type="ECO:0000256" key="1">
    <source>
        <dbReference type="SAM" id="MobiDB-lite"/>
    </source>
</evidence>
<feature type="region of interest" description="Disordered" evidence="1">
    <location>
        <begin position="35"/>
        <end position="57"/>
    </location>
</feature>
<keyword evidence="3" id="KW-1185">Reference proteome</keyword>
<dbReference type="AlphaFoldDB" id="M5FWP2"/>
<dbReference type="Proteomes" id="UP000030653">
    <property type="component" value="Unassembled WGS sequence"/>
</dbReference>
<feature type="non-terminal residue" evidence="2">
    <location>
        <position position="1"/>
    </location>
</feature>
<accession>M5FWP2</accession>
<sequence>ACPASFSPWLMTHSHPSLVRCTIPLAVCSLTTPSSQLNTTLHPPPSRPSTSTPNTSANITPLLPLIGCANVPSWGTHPPSTSDAANRTCLRFDSAKLFLPSVDCRCLA</sequence>
<organism evidence="2 3">
    <name type="scientific">Dacryopinax primogenitus (strain DJM 731)</name>
    <name type="common">Brown rot fungus</name>
    <dbReference type="NCBI Taxonomy" id="1858805"/>
    <lineage>
        <taxon>Eukaryota</taxon>
        <taxon>Fungi</taxon>
        <taxon>Dikarya</taxon>
        <taxon>Basidiomycota</taxon>
        <taxon>Agaricomycotina</taxon>
        <taxon>Dacrymycetes</taxon>
        <taxon>Dacrymycetales</taxon>
        <taxon>Dacrymycetaceae</taxon>
        <taxon>Dacryopinax</taxon>
    </lineage>
</organism>
<feature type="compositionally biased region" description="Low complexity" evidence="1">
    <location>
        <begin position="48"/>
        <end position="57"/>
    </location>
</feature>
<evidence type="ECO:0000313" key="3">
    <source>
        <dbReference type="Proteomes" id="UP000030653"/>
    </source>
</evidence>
<dbReference type="RefSeq" id="XP_040624749.1">
    <property type="nucleotide sequence ID" value="XM_040773858.1"/>
</dbReference>
<reference evidence="2 3" key="1">
    <citation type="journal article" date="2012" name="Science">
        <title>The Paleozoic origin of enzymatic lignin decomposition reconstructed from 31 fungal genomes.</title>
        <authorList>
            <person name="Floudas D."/>
            <person name="Binder M."/>
            <person name="Riley R."/>
            <person name="Barry K."/>
            <person name="Blanchette R.A."/>
            <person name="Henrissat B."/>
            <person name="Martinez A.T."/>
            <person name="Otillar R."/>
            <person name="Spatafora J.W."/>
            <person name="Yadav J.S."/>
            <person name="Aerts A."/>
            <person name="Benoit I."/>
            <person name="Boyd A."/>
            <person name="Carlson A."/>
            <person name="Copeland A."/>
            <person name="Coutinho P.M."/>
            <person name="de Vries R.P."/>
            <person name="Ferreira P."/>
            <person name="Findley K."/>
            <person name="Foster B."/>
            <person name="Gaskell J."/>
            <person name="Glotzer D."/>
            <person name="Gorecki P."/>
            <person name="Heitman J."/>
            <person name="Hesse C."/>
            <person name="Hori C."/>
            <person name="Igarashi K."/>
            <person name="Jurgens J.A."/>
            <person name="Kallen N."/>
            <person name="Kersten P."/>
            <person name="Kohler A."/>
            <person name="Kuees U."/>
            <person name="Kumar T.K.A."/>
            <person name="Kuo A."/>
            <person name="LaButti K."/>
            <person name="Larrondo L.F."/>
            <person name="Lindquist E."/>
            <person name="Ling A."/>
            <person name="Lombard V."/>
            <person name="Lucas S."/>
            <person name="Lundell T."/>
            <person name="Martin R."/>
            <person name="McLaughlin D.J."/>
            <person name="Morgenstern I."/>
            <person name="Morin E."/>
            <person name="Murat C."/>
            <person name="Nagy L.G."/>
            <person name="Nolan M."/>
            <person name="Ohm R.A."/>
            <person name="Patyshakuliyeva A."/>
            <person name="Rokas A."/>
            <person name="Ruiz-Duenas F.J."/>
            <person name="Sabat G."/>
            <person name="Salamov A."/>
            <person name="Samejima M."/>
            <person name="Schmutz J."/>
            <person name="Slot J.C."/>
            <person name="St John F."/>
            <person name="Stenlid J."/>
            <person name="Sun H."/>
            <person name="Sun S."/>
            <person name="Syed K."/>
            <person name="Tsang A."/>
            <person name="Wiebenga A."/>
            <person name="Young D."/>
            <person name="Pisabarro A."/>
            <person name="Eastwood D.C."/>
            <person name="Martin F."/>
            <person name="Cullen D."/>
            <person name="Grigoriev I.V."/>
            <person name="Hibbett D.S."/>
        </authorList>
    </citation>
    <scope>NUCLEOTIDE SEQUENCE [LARGE SCALE GENOMIC DNA]</scope>
    <source>
        <strain evidence="2 3">DJM-731 SS1</strain>
    </source>
</reference>
<evidence type="ECO:0000313" key="2">
    <source>
        <dbReference type="EMBL" id="EJT97851.1"/>
    </source>
</evidence>
<dbReference type="EMBL" id="JH795875">
    <property type="protein sequence ID" value="EJT97851.1"/>
    <property type="molecule type" value="Genomic_DNA"/>
</dbReference>
<dbReference type="GeneID" id="63688920"/>
<protein>
    <submittedName>
        <fullName evidence="2">Uncharacterized protein</fullName>
    </submittedName>
</protein>